<evidence type="ECO:0000259" key="8">
    <source>
        <dbReference type="Pfam" id="PF00394"/>
    </source>
</evidence>
<dbReference type="Pfam" id="PF07732">
    <property type="entry name" value="Cu-oxidase_3"/>
    <property type="match status" value="1"/>
</dbReference>
<evidence type="ECO:0000256" key="1">
    <source>
        <dbReference type="ARBA" id="ARBA00010609"/>
    </source>
</evidence>
<keyword evidence="12" id="KW-1185">Reference proteome</keyword>
<dbReference type="InterPro" id="IPR008972">
    <property type="entry name" value="Cupredoxin"/>
</dbReference>
<dbReference type="Proteomes" id="UP001265746">
    <property type="component" value="Unassembled WGS sequence"/>
</dbReference>
<dbReference type="GO" id="GO:0016491">
    <property type="term" value="F:oxidoreductase activity"/>
    <property type="evidence" value="ECO:0007669"/>
    <property type="project" value="UniProtKB-KW"/>
</dbReference>
<reference evidence="11" key="1">
    <citation type="submission" date="2023-06" db="EMBL/GenBank/DDBJ databases">
        <authorList>
            <person name="Noh H."/>
        </authorList>
    </citation>
    <scope>NUCLEOTIDE SEQUENCE</scope>
    <source>
        <strain evidence="11">DUCC20226</strain>
    </source>
</reference>
<dbReference type="InterPro" id="IPR011707">
    <property type="entry name" value="Cu-oxidase-like_N"/>
</dbReference>
<dbReference type="InterPro" id="IPR011706">
    <property type="entry name" value="Cu-oxidase_C"/>
</dbReference>
<evidence type="ECO:0000256" key="6">
    <source>
        <dbReference type="ARBA" id="ARBA00023180"/>
    </source>
</evidence>
<evidence type="ECO:0000256" key="2">
    <source>
        <dbReference type="ARBA" id="ARBA00022723"/>
    </source>
</evidence>
<dbReference type="AlphaFoldDB" id="A0AAD9S5F4"/>
<gene>
    <name evidence="11" type="ORF">N8I77_012064</name>
</gene>
<dbReference type="Pfam" id="PF07731">
    <property type="entry name" value="Cu-oxidase_2"/>
    <property type="match status" value="1"/>
</dbReference>
<evidence type="ECO:0000313" key="12">
    <source>
        <dbReference type="Proteomes" id="UP001265746"/>
    </source>
</evidence>
<keyword evidence="3" id="KW-0732">Signal</keyword>
<evidence type="ECO:0000256" key="7">
    <source>
        <dbReference type="SAM" id="Phobius"/>
    </source>
</evidence>
<dbReference type="CDD" id="cd13876">
    <property type="entry name" value="CuRO_2_Abr2_like"/>
    <property type="match status" value="1"/>
</dbReference>
<name>A0AAD9S5F4_PHOAM</name>
<keyword evidence="7" id="KW-0472">Membrane</keyword>
<comment type="caution">
    <text evidence="11">The sequence shown here is derived from an EMBL/GenBank/DDBJ whole genome shotgun (WGS) entry which is preliminary data.</text>
</comment>
<protein>
    <recommendedName>
        <fullName evidence="13">Multicopper oxidase</fullName>
    </recommendedName>
</protein>
<feature type="transmembrane region" description="Helical" evidence="7">
    <location>
        <begin position="31"/>
        <end position="49"/>
    </location>
</feature>
<dbReference type="PANTHER" id="PTHR11709">
    <property type="entry name" value="MULTI-COPPER OXIDASE"/>
    <property type="match status" value="1"/>
</dbReference>
<dbReference type="EMBL" id="JAUJFL010000008">
    <property type="protein sequence ID" value="KAK2598669.1"/>
    <property type="molecule type" value="Genomic_DNA"/>
</dbReference>
<feature type="domain" description="Plastocyanin-like" evidence="10">
    <location>
        <begin position="82"/>
        <end position="196"/>
    </location>
</feature>
<evidence type="ECO:0000256" key="4">
    <source>
        <dbReference type="ARBA" id="ARBA00023002"/>
    </source>
</evidence>
<dbReference type="Gene3D" id="2.60.40.420">
    <property type="entry name" value="Cupredoxins - blue copper proteins"/>
    <property type="match status" value="3"/>
</dbReference>
<keyword evidence="7" id="KW-1133">Transmembrane helix</keyword>
<dbReference type="InterPro" id="IPR045087">
    <property type="entry name" value="Cu-oxidase_fam"/>
</dbReference>
<dbReference type="GO" id="GO:0005507">
    <property type="term" value="F:copper ion binding"/>
    <property type="evidence" value="ECO:0007669"/>
    <property type="project" value="InterPro"/>
</dbReference>
<evidence type="ECO:0000256" key="3">
    <source>
        <dbReference type="ARBA" id="ARBA00022729"/>
    </source>
</evidence>
<keyword evidence="2" id="KW-0479">Metal-binding</keyword>
<keyword evidence="5" id="KW-0186">Copper</keyword>
<keyword evidence="6" id="KW-0325">Glycoprotein</keyword>
<accession>A0AAD9S5F4</accession>
<comment type="similarity">
    <text evidence="1">Belongs to the multicopper oxidase family.</text>
</comment>
<feature type="domain" description="Plastocyanin-like" evidence="8">
    <location>
        <begin position="252"/>
        <end position="397"/>
    </location>
</feature>
<evidence type="ECO:0000256" key="5">
    <source>
        <dbReference type="ARBA" id="ARBA00023008"/>
    </source>
</evidence>
<evidence type="ECO:0000259" key="10">
    <source>
        <dbReference type="Pfam" id="PF07732"/>
    </source>
</evidence>
<keyword evidence="7" id="KW-0812">Transmembrane</keyword>
<dbReference type="PANTHER" id="PTHR11709:SF488">
    <property type="entry name" value="LACCASE-RELATED"/>
    <property type="match status" value="1"/>
</dbReference>
<dbReference type="Pfam" id="PF00394">
    <property type="entry name" value="Cu-oxidase"/>
    <property type="match status" value="1"/>
</dbReference>
<proteinExistence type="inferred from homology"/>
<dbReference type="SUPFAM" id="SSF49503">
    <property type="entry name" value="Cupredoxins"/>
    <property type="match status" value="3"/>
</dbReference>
<keyword evidence="4" id="KW-0560">Oxidoreductase</keyword>
<feature type="domain" description="Plastocyanin-like" evidence="9">
    <location>
        <begin position="522"/>
        <end position="631"/>
    </location>
</feature>
<evidence type="ECO:0008006" key="13">
    <source>
        <dbReference type="Google" id="ProtNLM"/>
    </source>
</evidence>
<dbReference type="InterPro" id="IPR001117">
    <property type="entry name" value="Cu-oxidase_2nd"/>
</dbReference>
<organism evidence="11 12">
    <name type="scientific">Phomopsis amygdali</name>
    <name type="common">Fusicoccum amygdali</name>
    <dbReference type="NCBI Taxonomy" id="1214568"/>
    <lineage>
        <taxon>Eukaryota</taxon>
        <taxon>Fungi</taxon>
        <taxon>Dikarya</taxon>
        <taxon>Ascomycota</taxon>
        <taxon>Pezizomycotina</taxon>
        <taxon>Sordariomycetes</taxon>
        <taxon>Sordariomycetidae</taxon>
        <taxon>Diaporthales</taxon>
        <taxon>Diaporthaceae</taxon>
        <taxon>Diaporthe</taxon>
    </lineage>
</organism>
<sequence>MASKDLLKSEPDSQTCAVSKVPRRSTAINKVHLFFIVALLPVFGIWYHGVPARLTLPLIGSGKAGSDGKLLRSYSLQMGTRWMNQDGGRWRPMLVCNGQTPCPTLYAEEGDIVELNVQNDLYAQSSIHWSGMAYPSTRYGPWNDGTAGLDQYPTLPRGNYSTIHDTTGRWGLNWYAEHTTAGSADGLYGLAYVAPSPSRKRPYHLITSDPLALRQIREAERNIRHVVIKNHQHRDTGWKLLRMRAEGSEFYCYDSLIVNGKGRVHCRQPGFEQLNGRDLDATGCIQPEGLPEANCSPSTADYEVIETEGQVYLMLNIINVGFEHSVKVAIDGHEMVVVANDAGFVEPYTTHVAYIPSAARITVLIKTDSEAAEYAVRISSTSTLQNLQGYAILRYPGKRQPVYGQPMRLPEAKPSEEELCLLKDSTVRPHCKEVEANFLPPYPADPVPVPAAKQSWRKKDHAAADLTFRFTAGVQKSKTEPHVPEYFLNGKPWQLFRASMTPVLFSFAQGAESAAREFEKPIIGGVPEGAVVDLIIENTLNDTIPLYKHGEPHWVLGSGRDSPFPYDTVSEAVQAGFGPLNLDNAGRAIVHDLPPLGWVVVRFRAASGVATMVHAVKLRYFALGMSAPILEGLNADKLVEVPEYAKARPHVDFEPANDGVFG</sequence>
<evidence type="ECO:0000313" key="11">
    <source>
        <dbReference type="EMBL" id="KAK2598669.1"/>
    </source>
</evidence>
<evidence type="ECO:0000259" key="9">
    <source>
        <dbReference type="Pfam" id="PF07731"/>
    </source>
</evidence>